<keyword evidence="8 9" id="KW-0472">Membrane</keyword>
<keyword evidence="6 9" id="KW-1133">Transmembrane helix</keyword>
<evidence type="ECO:0000256" key="1">
    <source>
        <dbReference type="ARBA" id="ARBA00004651"/>
    </source>
</evidence>
<keyword evidence="5" id="KW-0732">Signal</keyword>
<proteinExistence type="predicted"/>
<protein>
    <recommendedName>
        <fullName evidence="13">Copper resistance protein CopC</fullName>
    </recommendedName>
</protein>
<evidence type="ECO:0008006" key="13">
    <source>
        <dbReference type="Google" id="ProtNLM"/>
    </source>
</evidence>
<dbReference type="InterPro" id="IPR008457">
    <property type="entry name" value="Cu-R_CopD_dom"/>
</dbReference>
<feature type="transmembrane region" description="Helical" evidence="9">
    <location>
        <begin position="635"/>
        <end position="657"/>
    </location>
</feature>
<dbReference type="GO" id="GO:0042597">
    <property type="term" value="C:periplasmic space"/>
    <property type="evidence" value="ECO:0007669"/>
    <property type="project" value="InterPro"/>
</dbReference>
<dbReference type="InterPro" id="IPR014756">
    <property type="entry name" value="Ig_E-set"/>
</dbReference>
<organism evidence="12">
    <name type="scientific">Caldilineaceae bacterium SB0661_bin_32</name>
    <dbReference type="NCBI Taxonomy" id="2605255"/>
    <lineage>
        <taxon>Bacteria</taxon>
        <taxon>Bacillati</taxon>
        <taxon>Chloroflexota</taxon>
        <taxon>Caldilineae</taxon>
        <taxon>Caldilineales</taxon>
        <taxon>Caldilineaceae</taxon>
    </lineage>
</organism>
<evidence type="ECO:0000256" key="6">
    <source>
        <dbReference type="ARBA" id="ARBA00022989"/>
    </source>
</evidence>
<feature type="domain" description="CopC" evidence="10">
    <location>
        <begin position="46"/>
        <end position="141"/>
    </location>
</feature>
<comment type="subcellular location">
    <subcellularLocation>
        <location evidence="1">Cell membrane</location>
        <topology evidence="1">Multi-pass membrane protein</topology>
    </subcellularLocation>
</comment>
<dbReference type="InterPro" id="IPR014755">
    <property type="entry name" value="Cu-Rt/internalin_Ig-like"/>
</dbReference>
<evidence type="ECO:0000313" key="12">
    <source>
        <dbReference type="EMBL" id="MYC96416.1"/>
    </source>
</evidence>
<dbReference type="PANTHER" id="PTHR34820:SF4">
    <property type="entry name" value="INNER MEMBRANE PROTEIN YEBZ"/>
    <property type="match status" value="1"/>
</dbReference>
<name>A0A6B1D9X7_9CHLR</name>
<dbReference type="InterPro" id="IPR007348">
    <property type="entry name" value="CopC_dom"/>
</dbReference>
<evidence type="ECO:0000256" key="9">
    <source>
        <dbReference type="SAM" id="Phobius"/>
    </source>
</evidence>
<feature type="transmembrane region" description="Helical" evidence="9">
    <location>
        <begin position="206"/>
        <end position="232"/>
    </location>
</feature>
<evidence type="ECO:0000256" key="5">
    <source>
        <dbReference type="ARBA" id="ARBA00022729"/>
    </source>
</evidence>
<accession>A0A6B1D9X7</accession>
<evidence type="ECO:0000256" key="3">
    <source>
        <dbReference type="ARBA" id="ARBA00022692"/>
    </source>
</evidence>
<feature type="transmembrane region" description="Helical" evidence="9">
    <location>
        <begin position="603"/>
        <end position="623"/>
    </location>
</feature>
<feature type="transmembrane region" description="Helical" evidence="9">
    <location>
        <begin position="394"/>
        <end position="415"/>
    </location>
</feature>
<dbReference type="GO" id="GO:0006825">
    <property type="term" value="P:copper ion transport"/>
    <property type="evidence" value="ECO:0007669"/>
    <property type="project" value="InterPro"/>
</dbReference>
<dbReference type="InterPro" id="IPR032694">
    <property type="entry name" value="CopC/D"/>
</dbReference>
<evidence type="ECO:0000256" key="4">
    <source>
        <dbReference type="ARBA" id="ARBA00022723"/>
    </source>
</evidence>
<gene>
    <name evidence="12" type="ORF">F4X14_15740</name>
</gene>
<dbReference type="Pfam" id="PF04234">
    <property type="entry name" value="CopC"/>
    <property type="match status" value="1"/>
</dbReference>
<sequence>MSKAPGHGAAKPVWAAVQKMQAAGLPLVWFAAAMALLLSPQAVQAHALLVRAAPQPNAELTQPPEAIEFWFSEPLEKTFTGARILSADGTEIPSGDPRIDPDDPTHLTLPLESIEPGVYTVVWQTLSSVDGHEWVGSFPLTILDPDGTRPAGVAVEVTVNRRQGLPPLSDSLLRWISLLGAALLVGPLSMRWLLIRPQSNNSPDPLIETVISSTAIVGVLLLIASGWLQFLVKSLRLGGLDGFLELLLATRPGRLLLMRQTLLAGVFLLLIPNRWATVLFRRSVPACAALLTAAALFTYSASSHAAAAPGSGWAVAVDYIHLVAAAVWAGGLIFLAILLLLLHRRQAAPDPDRMVLLLKRFSLSAQIAVFILALTGLFSSFVQLPDPGSLIHTTYGRVLLIKLAIVVAIIALAFFNNRAVQRAGETVTSQRKLRRFSRRVAAEAGIIALLFIAVAVLVQTPTPNLPPQTAPAAPLLPFNEMAYEGDLAVHLQVSPNQVGHNRYWVHLSRPDASDIGEVQLVRLFFFHESGEMGQARLDLASLGEDAFAAEGAFLNRDGNWNLSVYVRRRGMDDVLAEIAVPVPSAETVRRISRSPWHNPVPRLPAETLVGALLIALSSVPLLWRRSLLRASRPLSLVLFMAALFFLLSGALLALTALL</sequence>
<feature type="transmembrane region" description="Helical" evidence="9">
    <location>
        <begin position="283"/>
        <end position="299"/>
    </location>
</feature>
<dbReference type="GO" id="GO:0005507">
    <property type="term" value="F:copper ion binding"/>
    <property type="evidence" value="ECO:0007669"/>
    <property type="project" value="InterPro"/>
</dbReference>
<dbReference type="Pfam" id="PF05425">
    <property type="entry name" value="CopD"/>
    <property type="match status" value="1"/>
</dbReference>
<dbReference type="AlphaFoldDB" id="A0A6B1D9X7"/>
<evidence type="ECO:0000256" key="7">
    <source>
        <dbReference type="ARBA" id="ARBA00023008"/>
    </source>
</evidence>
<comment type="caution">
    <text evidence="12">The sequence shown here is derived from an EMBL/GenBank/DDBJ whole genome shotgun (WGS) entry which is preliminary data.</text>
</comment>
<feature type="transmembrane region" description="Helical" evidence="9">
    <location>
        <begin position="319"/>
        <end position="342"/>
    </location>
</feature>
<feature type="transmembrane region" description="Helical" evidence="9">
    <location>
        <begin position="440"/>
        <end position="458"/>
    </location>
</feature>
<dbReference type="Gene3D" id="2.60.40.1220">
    <property type="match status" value="1"/>
</dbReference>
<keyword evidence="3 9" id="KW-0812">Transmembrane</keyword>
<evidence type="ECO:0000259" key="10">
    <source>
        <dbReference type="Pfam" id="PF04234"/>
    </source>
</evidence>
<dbReference type="PANTHER" id="PTHR34820">
    <property type="entry name" value="INNER MEMBRANE PROTEIN YEBZ"/>
    <property type="match status" value="1"/>
</dbReference>
<feature type="transmembrane region" description="Helical" evidence="9">
    <location>
        <begin position="172"/>
        <end position="194"/>
    </location>
</feature>
<evidence type="ECO:0000259" key="11">
    <source>
        <dbReference type="Pfam" id="PF05425"/>
    </source>
</evidence>
<keyword evidence="7" id="KW-0186">Copper</keyword>
<dbReference type="EMBL" id="VXMH01000081">
    <property type="protein sequence ID" value="MYC96416.1"/>
    <property type="molecule type" value="Genomic_DNA"/>
</dbReference>
<keyword evidence="2" id="KW-1003">Cell membrane</keyword>
<feature type="transmembrane region" description="Helical" evidence="9">
    <location>
        <begin position="363"/>
        <end position="382"/>
    </location>
</feature>
<keyword evidence="4" id="KW-0479">Metal-binding</keyword>
<feature type="domain" description="Copper resistance protein D" evidence="11">
    <location>
        <begin position="357"/>
        <end position="457"/>
    </location>
</feature>
<dbReference type="GO" id="GO:0005886">
    <property type="term" value="C:plasma membrane"/>
    <property type="evidence" value="ECO:0007669"/>
    <property type="project" value="UniProtKB-SubCell"/>
</dbReference>
<reference evidence="12" key="1">
    <citation type="submission" date="2019-09" db="EMBL/GenBank/DDBJ databases">
        <title>Characterisation of the sponge microbiome using genome-centric metagenomics.</title>
        <authorList>
            <person name="Engelberts J.P."/>
            <person name="Robbins S.J."/>
            <person name="De Goeij J.M."/>
            <person name="Aranda M."/>
            <person name="Bell S.C."/>
            <person name="Webster N.S."/>
        </authorList>
    </citation>
    <scope>NUCLEOTIDE SEQUENCE</scope>
    <source>
        <strain evidence="12">SB0661_bin_32</strain>
    </source>
</reference>
<evidence type="ECO:0000256" key="8">
    <source>
        <dbReference type="ARBA" id="ARBA00023136"/>
    </source>
</evidence>
<evidence type="ECO:0000256" key="2">
    <source>
        <dbReference type="ARBA" id="ARBA00022475"/>
    </source>
</evidence>
<dbReference type="GO" id="GO:0046688">
    <property type="term" value="P:response to copper ion"/>
    <property type="evidence" value="ECO:0007669"/>
    <property type="project" value="InterPro"/>
</dbReference>
<dbReference type="SUPFAM" id="SSF81296">
    <property type="entry name" value="E set domains"/>
    <property type="match status" value="1"/>
</dbReference>